<dbReference type="HOGENOM" id="CLU_1678167_0_0_1"/>
<evidence type="ECO:0000313" key="2">
    <source>
        <dbReference type="EMBL" id="KDQ62512.1"/>
    </source>
</evidence>
<dbReference type="InParanoid" id="A0A067QG84"/>
<organism evidence="2 3">
    <name type="scientific">Jaapia argillacea MUCL 33604</name>
    <dbReference type="NCBI Taxonomy" id="933084"/>
    <lineage>
        <taxon>Eukaryota</taxon>
        <taxon>Fungi</taxon>
        <taxon>Dikarya</taxon>
        <taxon>Basidiomycota</taxon>
        <taxon>Agaricomycotina</taxon>
        <taxon>Agaricomycetes</taxon>
        <taxon>Agaricomycetidae</taxon>
        <taxon>Jaapiales</taxon>
        <taxon>Jaapiaceae</taxon>
        <taxon>Jaapia</taxon>
    </lineage>
</organism>
<accession>A0A067QG84</accession>
<dbReference type="Proteomes" id="UP000027265">
    <property type="component" value="Unassembled WGS sequence"/>
</dbReference>
<feature type="region of interest" description="Disordered" evidence="1">
    <location>
        <begin position="62"/>
        <end position="95"/>
    </location>
</feature>
<dbReference type="EMBL" id="KL197711">
    <property type="protein sequence ID" value="KDQ62512.1"/>
    <property type="molecule type" value="Genomic_DNA"/>
</dbReference>
<proteinExistence type="predicted"/>
<feature type="region of interest" description="Disordered" evidence="1">
    <location>
        <begin position="1"/>
        <end position="28"/>
    </location>
</feature>
<evidence type="ECO:0000256" key="1">
    <source>
        <dbReference type="SAM" id="MobiDB-lite"/>
    </source>
</evidence>
<sequence>MSTRDSIASASNRIGDSTYQGGQGGSIQEQLSRLKDMAQKMREDCMKHKQAQQAIWEAKTERREEKNRLQSETRGRLAQMVAEEEEKWRSPPVQEEMDKWSELMETIEFNHEERLASIVSVFRVVRSTMLDNRSFSLYCHEEDALEESYRLKETKGQ</sequence>
<protein>
    <submittedName>
        <fullName evidence="2">Uncharacterized protein</fullName>
    </submittedName>
</protein>
<name>A0A067QG84_9AGAM</name>
<feature type="compositionally biased region" description="Basic and acidic residues" evidence="1">
    <location>
        <begin position="62"/>
        <end position="75"/>
    </location>
</feature>
<keyword evidence="3" id="KW-1185">Reference proteome</keyword>
<gene>
    <name evidence="2" type="ORF">JAAARDRAFT_462718</name>
</gene>
<evidence type="ECO:0000313" key="3">
    <source>
        <dbReference type="Proteomes" id="UP000027265"/>
    </source>
</evidence>
<dbReference type="AlphaFoldDB" id="A0A067QG84"/>
<reference evidence="3" key="1">
    <citation type="journal article" date="2014" name="Proc. Natl. Acad. Sci. U.S.A.">
        <title>Extensive sampling of basidiomycete genomes demonstrates inadequacy of the white-rot/brown-rot paradigm for wood decay fungi.</title>
        <authorList>
            <person name="Riley R."/>
            <person name="Salamov A.A."/>
            <person name="Brown D.W."/>
            <person name="Nagy L.G."/>
            <person name="Floudas D."/>
            <person name="Held B.W."/>
            <person name="Levasseur A."/>
            <person name="Lombard V."/>
            <person name="Morin E."/>
            <person name="Otillar R."/>
            <person name="Lindquist E.A."/>
            <person name="Sun H."/>
            <person name="LaButti K.M."/>
            <person name="Schmutz J."/>
            <person name="Jabbour D."/>
            <person name="Luo H."/>
            <person name="Baker S.E."/>
            <person name="Pisabarro A.G."/>
            <person name="Walton J.D."/>
            <person name="Blanchette R.A."/>
            <person name="Henrissat B."/>
            <person name="Martin F."/>
            <person name="Cullen D."/>
            <person name="Hibbett D.S."/>
            <person name="Grigoriev I.V."/>
        </authorList>
    </citation>
    <scope>NUCLEOTIDE SEQUENCE [LARGE SCALE GENOMIC DNA]</scope>
    <source>
        <strain evidence="3">MUCL 33604</strain>
    </source>
</reference>